<feature type="chain" id="PRO_5047499267" evidence="1">
    <location>
        <begin position="27"/>
        <end position="179"/>
    </location>
</feature>
<feature type="domain" description="Ricin B lectin" evidence="2">
    <location>
        <begin position="39"/>
        <end position="178"/>
    </location>
</feature>
<comment type="caution">
    <text evidence="3">The sequence shown here is derived from an EMBL/GenBank/DDBJ whole genome shotgun (WGS) entry which is preliminary data.</text>
</comment>
<dbReference type="Gene3D" id="2.80.10.50">
    <property type="match status" value="3"/>
</dbReference>
<protein>
    <submittedName>
        <fullName evidence="3">RICIN domain-containing protein</fullName>
    </submittedName>
</protein>
<keyword evidence="4" id="KW-1185">Reference proteome</keyword>
<evidence type="ECO:0000313" key="3">
    <source>
        <dbReference type="EMBL" id="MFC0844130.1"/>
    </source>
</evidence>
<dbReference type="PROSITE" id="PS50231">
    <property type="entry name" value="RICIN_B_LECTIN"/>
    <property type="match status" value="1"/>
</dbReference>
<dbReference type="EMBL" id="JBHMQV010000009">
    <property type="protein sequence ID" value="MFC0844130.1"/>
    <property type="molecule type" value="Genomic_DNA"/>
</dbReference>
<dbReference type="InterPro" id="IPR000772">
    <property type="entry name" value="Ricin_B_lectin"/>
</dbReference>
<dbReference type="Proteomes" id="UP001589887">
    <property type="component" value="Unassembled WGS sequence"/>
</dbReference>
<keyword evidence="1" id="KW-0732">Signal</keyword>
<dbReference type="Pfam" id="PF00652">
    <property type="entry name" value="Ricin_B_lectin"/>
    <property type="match status" value="1"/>
</dbReference>
<dbReference type="SUPFAM" id="SSF50370">
    <property type="entry name" value="Ricin B-like lectins"/>
    <property type="match status" value="1"/>
</dbReference>
<organism evidence="3 4">
    <name type="scientific">Streptomyces noboritoensis</name>
    <dbReference type="NCBI Taxonomy" id="67337"/>
    <lineage>
        <taxon>Bacteria</taxon>
        <taxon>Bacillati</taxon>
        <taxon>Actinomycetota</taxon>
        <taxon>Actinomycetes</taxon>
        <taxon>Kitasatosporales</taxon>
        <taxon>Streptomycetaceae</taxon>
        <taxon>Streptomyces</taxon>
    </lineage>
</organism>
<sequence>MKSHFRLPGILAAAAALLLTSGVTTASATTHQGTTAPDSYGWIRNVNSAHCLAVPGGSTQDGRGLIQWGCDVWPDQQWQFEYAFSSGAISYYRVRNLNSGQCLAVPGADTTAGRQVVQWPCSTLPDHYWGVEYTANGKRLVNWNSRQCLAVPGGSTSQGNQVVQWPCSTLPDHYWNFSV</sequence>
<feature type="signal peptide" evidence="1">
    <location>
        <begin position="1"/>
        <end position="26"/>
    </location>
</feature>
<gene>
    <name evidence="3" type="ORF">ACFH04_10460</name>
</gene>
<proteinExistence type="predicted"/>
<dbReference type="SMART" id="SM00458">
    <property type="entry name" value="RICIN"/>
    <property type="match status" value="1"/>
</dbReference>
<dbReference type="InterPro" id="IPR035992">
    <property type="entry name" value="Ricin_B-like_lectins"/>
</dbReference>
<evidence type="ECO:0000313" key="4">
    <source>
        <dbReference type="Proteomes" id="UP001589887"/>
    </source>
</evidence>
<accession>A0ABV6TI14</accession>
<name>A0ABV6TI14_9ACTN</name>
<dbReference type="RefSeq" id="WP_394318162.1">
    <property type="nucleotide sequence ID" value="NZ_JBHMQV010000009.1"/>
</dbReference>
<dbReference type="CDD" id="cd00161">
    <property type="entry name" value="beta-trefoil_Ricin-like"/>
    <property type="match status" value="1"/>
</dbReference>
<evidence type="ECO:0000259" key="2">
    <source>
        <dbReference type="SMART" id="SM00458"/>
    </source>
</evidence>
<reference evidence="3 4" key="1">
    <citation type="submission" date="2024-09" db="EMBL/GenBank/DDBJ databases">
        <authorList>
            <person name="Sun Q."/>
            <person name="Mori K."/>
        </authorList>
    </citation>
    <scope>NUCLEOTIDE SEQUENCE [LARGE SCALE GENOMIC DNA]</scope>
    <source>
        <strain evidence="3 4">JCM 4557</strain>
    </source>
</reference>
<evidence type="ECO:0000256" key="1">
    <source>
        <dbReference type="SAM" id="SignalP"/>
    </source>
</evidence>